<organism evidence="1 2">
    <name type="scientific">Ilex paraguariensis</name>
    <name type="common">yerba mate</name>
    <dbReference type="NCBI Taxonomy" id="185542"/>
    <lineage>
        <taxon>Eukaryota</taxon>
        <taxon>Viridiplantae</taxon>
        <taxon>Streptophyta</taxon>
        <taxon>Embryophyta</taxon>
        <taxon>Tracheophyta</taxon>
        <taxon>Spermatophyta</taxon>
        <taxon>Magnoliopsida</taxon>
        <taxon>eudicotyledons</taxon>
        <taxon>Gunneridae</taxon>
        <taxon>Pentapetalae</taxon>
        <taxon>asterids</taxon>
        <taxon>campanulids</taxon>
        <taxon>Aquifoliales</taxon>
        <taxon>Aquifoliaceae</taxon>
        <taxon>Ilex</taxon>
    </lineage>
</organism>
<name>A0ABC8RZB4_9AQUA</name>
<dbReference type="AlphaFoldDB" id="A0ABC8RZB4"/>
<evidence type="ECO:0000313" key="1">
    <source>
        <dbReference type="EMBL" id="CAK9149927.1"/>
    </source>
</evidence>
<dbReference type="EMBL" id="CAUOFW020001959">
    <property type="protein sequence ID" value="CAK9149927.1"/>
    <property type="molecule type" value="Genomic_DNA"/>
</dbReference>
<gene>
    <name evidence="1" type="ORF">ILEXP_LOCUS18032</name>
</gene>
<feature type="non-terminal residue" evidence="1">
    <location>
        <position position="99"/>
    </location>
</feature>
<comment type="caution">
    <text evidence="1">The sequence shown here is derived from an EMBL/GenBank/DDBJ whole genome shotgun (WGS) entry which is preliminary data.</text>
</comment>
<dbReference type="Proteomes" id="UP001642360">
    <property type="component" value="Unassembled WGS sequence"/>
</dbReference>
<evidence type="ECO:0000313" key="2">
    <source>
        <dbReference type="Proteomes" id="UP001642360"/>
    </source>
</evidence>
<sequence length="99" mass="9831">MLWAATAVAAEDAKNSQVLNSTPIGEDTSSAPTIGASTAVLSSVPHVPRADALVVPLSTPPAPQTDTPVAPATVVPPLGNANTLFASIDELFGDVGGTI</sequence>
<keyword evidence="2" id="KW-1185">Reference proteome</keyword>
<protein>
    <submittedName>
        <fullName evidence="1">Uncharacterized protein</fullName>
    </submittedName>
</protein>
<accession>A0ABC8RZB4</accession>
<reference evidence="1 2" key="1">
    <citation type="submission" date="2024-02" db="EMBL/GenBank/DDBJ databases">
        <authorList>
            <person name="Vignale AGUSTIN F."/>
            <person name="Sosa J E."/>
            <person name="Modenutti C."/>
        </authorList>
    </citation>
    <scope>NUCLEOTIDE SEQUENCE [LARGE SCALE GENOMIC DNA]</scope>
</reference>
<proteinExistence type="predicted"/>